<evidence type="ECO:0000313" key="1">
    <source>
        <dbReference type="EMBL" id="QOV06081.1"/>
    </source>
</evidence>
<proteinExistence type="predicted"/>
<evidence type="ECO:0000313" key="2">
    <source>
        <dbReference type="Proteomes" id="UP000593603"/>
    </source>
</evidence>
<reference evidence="1 2" key="1">
    <citation type="submission" date="2020-07" db="EMBL/GenBank/DDBJ databases">
        <title>Complete genome sequence of Rhizobium japonicum phage Pasto.</title>
        <authorList>
            <person name="Manuel N.S."/>
            <person name="Ravindran A."/>
            <person name="Newkirk H."/>
            <person name="Gonzalez C."/>
            <person name="Young R."/>
            <person name="Liu M."/>
        </authorList>
    </citation>
    <scope>NUCLEOTIDE SEQUENCE [LARGE SCALE GENOMIC DNA]</scope>
</reference>
<accession>A0A7S6R6V6</accession>
<sequence>MTNVLTFPAPSSDGANSVSDMTIAMEFILTAMRATVNGHPIESEDVIRPLVWARSKINEVLDIKKL</sequence>
<organism evidence="1 2">
    <name type="scientific">Rhizobium phage Pasto</name>
    <dbReference type="NCBI Taxonomy" id="2767575"/>
    <lineage>
        <taxon>Viruses</taxon>
        <taxon>Duplodnaviria</taxon>
        <taxon>Heunggongvirae</taxon>
        <taxon>Uroviricota</taxon>
        <taxon>Caudoviricetes</taxon>
        <taxon>Autographivirales</taxon>
        <taxon>Autographivirales incertae sedis</taxon>
        <taxon>Pastovirus</taxon>
        <taxon>Pastovirus pasto</taxon>
    </lineage>
</organism>
<protein>
    <submittedName>
        <fullName evidence="1">Uncharacterized protein</fullName>
    </submittedName>
</protein>
<keyword evidence="2" id="KW-1185">Reference proteome</keyword>
<dbReference type="EMBL" id="MT708545">
    <property type="protein sequence ID" value="QOV06081.1"/>
    <property type="molecule type" value="Genomic_DNA"/>
</dbReference>
<gene>
    <name evidence="1" type="ORF">CPT_Pasto_006</name>
</gene>
<dbReference type="Proteomes" id="UP000593603">
    <property type="component" value="Segment"/>
</dbReference>
<name>A0A7S6R6V6_9CAUD</name>